<name>A0A4U5MBY8_STECR</name>
<evidence type="ECO:0000313" key="1">
    <source>
        <dbReference type="EMBL" id="TKR66630.1"/>
    </source>
</evidence>
<organism evidence="1 2">
    <name type="scientific">Steinernema carpocapsae</name>
    <name type="common">Entomopathogenic nematode</name>
    <dbReference type="NCBI Taxonomy" id="34508"/>
    <lineage>
        <taxon>Eukaryota</taxon>
        <taxon>Metazoa</taxon>
        <taxon>Ecdysozoa</taxon>
        <taxon>Nematoda</taxon>
        <taxon>Chromadorea</taxon>
        <taxon>Rhabditida</taxon>
        <taxon>Tylenchina</taxon>
        <taxon>Panagrolaimomorpha</taxon>
        <taxon>Strongyloidoidea</taxon>
        <taxon>Steinernematidae</taxon>
        <taxon>Steinernema</taxon>
    </lineage>
</organism>
<accession>A0A4U5MBY8</accession>
<dbReference type="EMBL" id="AZBU02000008">
    <property type="protein sequence ID" value="TKR66630.1"/>
    <property type="molecule type" value="Genomic_DNA"/>
</dbReference>
<sequence length="241" mass="27473">MDLLAVAPPHYAFAFNAPIVKIVQQLPKKIDNEKALEMIVTAQTFDRHRNGTVKIEDIEFGEVRSSVFVEFFLRTVPKTTRQLLLHNVNYIPVSITHQIKRLLQHGNLRTIIIENSSRYDGGPIVPPDFLQSLIHTRDSFDAFAFDGPTGFTADTVSKFVKSWISRPTPFRFVSGVLKITDTAFDLRRQLRALAPQPGLFIDFSDRDSPRRRRAPRRLSFKNGSVTLHVDINGNGVYFYCL</sequence>
<reference evidence="1 2" key="2">
    <citation type="journal article" date="2019" name="G3 (Bethesda)">
        <title>Hybrid Assembly of the Genome of the Entomopathogenic Nematode Steinernema carpocapsae Identifies the X-Chromosome.</title>
        <authorList>
            <person name="Serra L."/>
            <person name="Macchietto M."/>
            <person name="Macias-Munoz A."/>
            <person name="McGill C.J."/>
            <person name="Rodriguez I.M."/>
            <person name="Rodriguez B."/>
            <person name="Murad R."/>
            <person name="Mortazavi A."/>
        </authorList>
    </citation>
    <scope>NUCLEOTIDE SEQUENCE [LARGE SCALE GENOMIC DNA]</scope>
    <source>
        <strain evidence="1 2">ALL</strain>
    </source>
</reference>
<dbReference type="OrthoDB" id="10631488at2759"/>
<evidence type="ECO:0000313" key="2">
    <source>
        <dbReference type="Proteomes" id="UP000298663"/>
    </source>
</evidence>
<reference evidence="1 2" key="1">
    <citation type="journal article" date="2015" name="Genome Biol.">
        <title>Comparative genomics of Steinernema reveals deeply conserved gene regulatory networks.</title>
        <authorList>
            <person name="Dillman A.R."/>
            <person name="Macchietto M."/>
            <person name="Porter C.F."/>
            <person name="Rogers A."/>
            <person name="Williams B."/>
            <person name="Antoshechkin I."/>
            <person name="Lee M.M."/>
            <person name="Goodwin Z."/>
            <person name="Lu X."/>
            <person name="Lewis E.E."/>
            <person name="Goodrich-Blair H."/>
            <person name="Stock S.P."/>
            <person name="Adams B.J."/>
            <person name="Sternberg P.W."/>
            <person name="Mortazavi A."/>
        </authorList>
    </citation>
    <scope>NUCLEOTIDE SEQUENCE [LARGE SCALE GENOMIC DNA]</scope>
    <source>
        <strain evidence="1 2">ALL</strain>
    </source>
</reference>
<dbReference type="AlphaFoldDB" id="A0A4U5MBY8"/>
<gene>
    <name evidence="1" type="ORF">L596_022896</name>
</gene>
<protein>
    <recommendedName>
        <fullName evidence="3">F-box associated domain-containing protein</fullName>
    </recommendedName>
</protein>
<keyword evidence="2" id="KW-1185">Reference proteome</keyword>
<comment type="caution">
    <text evidence="1">The sequence shown here is derived from an EMBL/GenBank/DDBJ whole genome shotgun (WGS) entry which is preliminary data.</text>
</comment>
<evidence type="ECO:0008006" key="3">
    <source>
        <dbReference type="Google" id="ProtNLM"/>
    </source>
</evidence>
<dbReference type="Proteomes" id="UP000298663">
    <property type="component" value="Unassembled WGS sequence"/>
</dbReference>
<proteinExistence type="predicted"/>